<comment type="cofactor">
    <cofactor evidence="1">
        <name>Mg(2+)</name>
        <dbReference type="ChEBI" id="CHEBI:18420"/>
    </cofactor>
</comment>
<comment type="catalytic activity">
    <reaction evidence="16">
        <text>beta-D-fructose 6-phosphate + ATP = beta-D-fructose 1,6-bisphosphate + ADP + H(+)</text>
        <dbReference type="Rhea" id="RHEA:16109"/>
        <dbReference type="ChEBI" id="CHEBI:15378"/>
        <dbReference type="ChEBI" id="CHEBI:30616"/>
        <dbReference type="ChEBI" id="CHEBI:32966"/>
        <dbReference type="ChEBI" id="CHEBI:57634"/>
        <dbReference type="ChEBI" id="CHEBI:456216"/>
        <dbReference type="EC" id="2.7.1.11"/>
    </reaction>
</comment>
<evidence type="ECO:0000256" key="6">
    <source>
        <dbReference type="ARBA" id="ARBA00022490"/>
    </source>
</evidence>
<evidence type="ECO:0000256" key="3">
    <source>
        <dbReference type="ARBA" id="ARBA00004496"/>
    </source>
</evidence>
<dbReference type="Gene3D" id="3.40.50.450">
    <property type="match status" value="2"/>
</dbReference>
<comment type="function">
    <text evidence="2">Catalyzes the phosphorylation of D-fructose 6-phosphate to fructose 1,6-bisphosphate by ATP, the first committing step of glycolysis.</text>
</comment>
<dbReference type="InterPro" id="IPR022953">
    <property type="entry name" value="ATP_PFK"/>
</dbReference>
<dbReference type="GO" id="GO:0048029">
    <property type="term" value="F:monosaccharide binding"/>
    <property type="evidence" value="ECO:0007669"/>
    <property type="project" value="TreeGrafter"/>
</dbReference>
<proteinExistence type="inferred from homology"/>
<evidence type="ECO:0000256" key="11">
    <source>
        <dbReference type="ARBA" id="ARBA00022777"/>
    </source>
</evidence>
<dbReference type="AlphaFoldDB" id="A0A6N2SLJ3"/>
<evidence type="ECO:0000256" key="13">
    <source>
        <dbReference type="ARBA" id="ARBA00022842"/>
    </source>
</evidence>
<dbReference type="GO" id="GO:0061621">
    <property type="term" value="P:canonical glycolysis"/>
    <property type="evidence" value="ECO:0007669"/>
    <property type="project" value="TreeGrafter"/>
</dbReference>
<dbReference type="FunFam" id="3.40.50.460:FF:000007">
    <property type="entry name" value="ATP-dependent 6-phosphofructokinase"/>
    <property type="match status" value="1"/>
</dbReference>
<evidence type="ECO:0000256" key="8">
    <source>
        <dbReference type="ARBA" id="ARBA00022679"/>
    </source>
</evidence>
<dbReference type="InterPro" id="IPR009161">
    <property type="entry name" value="6-Pfructokinase_euk"/>
</dbReference>
<dbReference type="Pfam" id="PF00365">
    <property type="entry name" value="PFK"/>
    <property type="match status" value="2"/>
</dbReference>
<dbReference type="GO" id="GO:0070095">
    <property type="term" value="F:fructose-6-phosphate binding"/>
    <property type="evidence" value="ECO:0007669"/>
    <property type="project" value="TreeGrafter"/>
</dbReference>
<dbReference type="GO" id="GO:0005945">
    <property type="term" value="C:6-phosphofructokinase complex"/>
    <property type="evidence" value="ECO:0007669"/>
    <property type="project" value="TreeGrafter"/>
</dbReference>
<feature type="domain" description="Phosphofructokinase" evidence="17">
    <location>
        <begin position="14"/>
        <end position="319"/>
    </location>
</feature>
<evidence type="ECO:0000256" key="5">
    <source>
        <dbReference type="ARBA" id="ARBA00012055"/>
    </source>
</evidence>
<comment type="subcellular location">
    <subcellularLocation>
        <location evidence="3">Cytoplasm</location>
    </subcellularLocation>
</comment>
<evidence type="ECO:0000256" key="12">
    <source>
        <dbReference type="ARBA" id="ARBA00022840"/>
    </source>
</evidence>
<organism evidence="18">
    <name type="scientific">Schaalia odontolytica</name>
    <dbReference type="NCBI Taxonomy" id="1660"/>
    <lineage>
        <taxon>Bacteria</taxon>
        <taxon>Bacillati</taxon>
        <taxon>Actinomycetota</taxon>
        <taxon>Actinomycetes</taxon>
        <taxon>Actinomycetales</taxon>
        <taxon>Actinomycetaceae</taxon>
        <taxon>Schaalia</taxon>
    </lineage>
</organism>
<evidence type="ECO:0000256" key="4">
    <source>
        <dbReference type="ARBA" id="ARBA00004679"/>
    </source>
</evidence>
<name>A0A6N2SLJ3_9ACTO</name>
<evidence type="ECO:0000256" key="1">
    <source>
        <dbReference type="ARBA" id="ARBA00001946"/>
    </source>
</evidence>
<feature type="domain" description="Phosphofructokinase" evidence="17">
    <location>
        <begin position="402"/>
        <end position="683"/>
    </location>
</feature>
<comment type="pathway">
    <text evidence="4">Carbohydrate degradation; glycolysis; D-glyceraldehyde 3-phosphate and glycerone phosphate from D-glucose: step 3/4.</text>
</comment>
<evidence type="ECO:0000259" key="17">
    <source>
        <dbReference type="Pfam" id="PF00365"/>
    </source>
</evidence>
<dbReference type="SUPFAM" id="SSF53784">
    <property type="entry name" value="Phosphofructokinase"/>
    <property type="match status" value="2"/>
</dbReference>
<dbReference type="Gene3D" id="3.40.50.460">
    <property type="entry name" value="Phosphofructokinase domain"/>
    <property type="match status" value="2"/>
</dbReference>
<dbReference type="PROSITE" id="PS00433">
    <property type="entry name" value="PHOSPHOFRUCTOKINASE"/>
    <property type="match status" value="2"/>
</dbReference>
<accession>A0A6N2SLJ3</accession>
<keyword evidence="14" id="KW-0324">Glycolysis</keyword>
<evidence type="ECO:0000256" key="10">
    <source>
        <dbReference type="ARBA" id="ARBA00022741"/>
    </source>
</evidence>
<dbReference type="PRINTS" id="PR00476">
    <property type="entry name" value="PHFRCTKINASE"/>
</dbReference>
<dbReference type="PANTHER" id="PTHR13697:SF4">
    <property type="entry name" value="ATP-DEPENDENT 6-PHOSPHOFRUCTOKINASE"/>
    <property type="match status" value="1"/>
</dbReference>
<comment type="similarity">
    <text evidence="15">Belongs to the phosphofructokinase type A (PFKA) family.</text>
</comment>
<dbReference type="GO" id="GO:0003872">
    <property type="term" value="F:6-phosphofructokinase activity"/>
    <property type="evidence" value="ECO:0007669"/>
    <property type="project" value="UniProtKB-EC"/>
</dbReference>
<dbReference type="GO" id="GO:0042802">
    <property type="term" value="F:identical protein binding"/>
    <property type="evidence" value="ECO:0007669"/>
    <property type="project" value="TreeGrafter"/>
</dbReference>
<evidence type="ECO:0000313" key="18">
    <source>
        <dbReference type="EMBL" id="VYS92515.1"/>
    </source>
</evidence>
<dbReference type="InterPro" id="IPR000023">
    <property type="entry name" value="Phosphofructokinase_dom"/>
</dbReference>
<dbReference type="PANTHER" id="PTHR13697">
    <property type="entry name" value="PHOSPHOFRUCTOKINASE"/>
    <property type="match status" value="1"/>
</dbReference>
<evidence type="ECO:0000256" key="2">
    <source>
        <dbReference type="ARBA" id="ARBA00002659"/>
    </source>
</evidence>
<protein>
    <recommendedName>
        <fullName evidence="5">6-phosphofructokinase</fullName>
        <ecNumber evidence="5">2.7.1.11</ecNumber>
    </recommendedName>
</protein>
<keyword evidence="9" id="KW-0479">Metal-binding</keyword>
<evidence type="ECO:0000256" key="14">
    <source>
        <dbReference type="ARBA" id="ARBA00023152"/>
    </source>
</evidence>
<keyword evidence="7" id="KW-0021">Allosteric enzyme</keyword>
<keyword evidence="13" id="KW-0460">Magnesium</keyword>
<dbReference type="GO" id="GO:0046872">
    <property type="term" value="F:metal ion binding"/>
    <property type="evidence" value="ECO:0007669"/>
    <property type="project" value="UniProtKB-KW"/>
</dbReference>
<keyword evidence="11 18" id="KW-0418">Kinase</keyword>
<sequence>MEQVSVTSASEPVKIGVLTSGGDAQGMNAAVRAVVRTALARGAQPYAILDGWAGAVKGEACIREMSWSDASGILAEGGTVIGTARCPEFREYEGRHAAALHLIEKGIDRLVVIGGDGSLSGTEEFRTEWAQHLSELVDEGAISAQQAQLHQRLYIVGLVGSIDNDMVGTDMTIGADSALHRIVDAIDQISSTAASHQRTFVVEVMGRHCGYLPLMSAVAGGADYVFTPEDPARDGWEDEMVERLKEGRAAGRRESIIIVAEGATDRAGNPISSQDIADAFKERTGEDARITILGHVQRGGVPSAYDRWMSTLLGFAAVQEILNPADPDVATILGVRHNRVTRIPLMEAVHQTRGVKDLIKAGDFAAAQAARGRSFTVMVGINQLLSTPPTLAENPPSGSAKRVAIIHAGGLAPGMNTAARAAVRLGIAKGWTMLGIDGSWAGLADNQVRELTWDDVEGWAFHGGAELGTRRPVPSVNEYYALGRAIERNEIDALLVVGGLNAYLAVKEMTSELDRYPAFRIPIVLVPASIDNNLPGAELAIGTDTALNNAVWALDRIKESAAASKRCFVAELMGRRCGYLTLMSGIASGAEYAYLNEENTTLAEIDEDAHRLRETFEAGRRLFLVVVNEEADAHYNREFLANVFEAESDGLYDVRSSALGHLQQGGAPSPYDRLLATRLVFAALGELDSQFSQGRSQAVYIGDVGNTIQVRPVDRMFDDLDMANRRPFDQWWRDLRPILTAVSMQSQPRELEPVTIMQAESFNH</sequence>
<keyword evidence="6" id="KW-0963">Cytoplasm</keyword>
<gene>
    <name evidence="18" type="primary">pfkA</name>
    <name evidence="18" type="ORF">AOLFYP35_00854</name>
</gene>
<keyword evidence="12" id="KW-0067">ATP-binding</keyword>
<dbReference type="UniPathway" id="UPA00109">
    <property type="reaction ID" value="UER00182"/>
</dbReference>
<dbReference type="GO" id="GO:0016208">
    <property type="term" value="F:AMP binding"/>
    <property type="evidence" value="ECO:0007669"/>
    <property type="project" value="TreeGrafter"/>
</dbReference>
<dbReference type="EMBL" id="CACRSM010000002">
    <property type="protein sequence ID" value="VYS92515.1"/>
    <property type="molecule type" value="Genomic_DNA"/>
</dbReference>
<evidence type="ECO:0000256" key="9">
    <source>
        <dbReference type="ARBA" id="ARBA00022723"/>
    </source>
</evidence>
<dbReference type="NCBIfam" id="TIGR02478">
    <property type="entry name" value="6PF1K_euk"/>
    <property type="match status" value="1"/>
</dbReference>
<evidence type="ECO:0000256" key="16">
    <source>
        <dbReference type="ARBA" id="ARBA00048070"/>
    </source>
</evidence>
<dbReference type="EC" id="2.7.1.11" evidence="5"/>
<dbReference type="GO" id="GO:0005524">
    <property type="term" value="F:ATP binding"/>
    <property type="evidence" value="ECO:0007669"/>
    <property type="project" value="UniProtKB-KW"/>
</dbReference>
<dbReference type="InterPro" id="IPR015912">
    <property type="entry name" value="Phosphofructokinase_CS"/>
</dbReference>
<keyword evidence="10" id="KW-0547">Nucleotide-binding</keyword>
<reference evidence="18" key="1">
    <citation type="submission" date="2019-11" db="EMBL/GenBank/DDBJ databases">
        <authorList>
            <person name="Feng L."/>
        </authorList>
    </citation>
    <scope>NUCLEOTIDE SEQUENCE</scope>
    <source>
        <strain evidence="18">AodontolyticusLFYP35</strain>
    </source>
</reference>
<dbReference type="GO" id="GO:0006002">
    <property type="term" value="P:fructose 6-phosphate metabolic process"/>
    <property type="evidence" value="ECO:0007669"/>
    <property type="project" value="InterPro"/>
</dbReference>
<dbReference type="NCBIfam" id="NF002872">
    <property type="entry name" value="PRK03202.1"/>
    <property type="match status" value="1"/>
</dbReference>
<evidence type="ECO:0000256" key="7">
    <source>
        <dbReference type="ARBA" id="ARBA00022533"/>
    </source>
</evidence>
<evidence type="ECO:0000256" key="15">
    <source>
        <dbReference type="ARBA" id="ARBA00038478"/>
    </source>
</evidence>
<keyword evidence="8 18" id="KW-0808">Transferase</keyword>
<dbReference type="InterPro" id="IPR035966">
    <property type="entry name" value="PKF_sf"/>
</dbReference>
<dbReference type="GO" id="GO:0030388">
    <property type="term" value="P:fructose 1,6-bisphosphate metabolic process"/>
    <property type="evidence" value="ECO:0007669"/>
    <property type="project" value="TreeGrafter"/>
</dbReference>